<dbReference type="NCBIfam" id="NF006875">
    <property type="entry name" value="PRK09372.1"/>
    <property type="match status" value="1"/>
</dbReference>
<evidence type="ECO:0000313" key="12">
    <source>
        <dbReference type="Proteomes" id="UP001201397"/>
    </source>
</evidence>
<dbReference type="GO" id="GO:0008948">
    <property type="term" value="F:oxaloacetate decarboxylase activity"/>
    <property type="evidence" value="ECO:0007669"/>
    <property type="project" value="UniProtKB-EC"/>
</dbReference>
<dbReference type="PANTHER" id="PTHR33254:SF4">
    <property type="entry name" value="4-HYDROXY-4-METHYL-2-OXOGLUTARATE ALDOLASE 3-RELATED"/>
    <property type="match status" value="1"/>
</dbReference>
<dbReference type="GO" id="GO:0046872">
    <property type="term" value="F:metal ion binding"/>
    <property type="evidence" value="ECO:0007669"/>
    <property type="project" value="UniProtKB-KW"/>
</dbReference>
<proteinExistence type="inferred from homology"/>
<dbReference type="Pfam" id="PF03737">
    <property type="entry name" value="RraA-like"/>
    <property type="match status" value="1"/>
</dbReference>
<gene>
    <name evidence="11" type="primary">rraA</name>
    <name evidence="11" type="ORF">L4H06_05580</name>
</gene>
<evidence type="ECO:0000256" key="4">
    <source>
        <dbReference type="ARBA" id="ARBA00011233"/>
    </source>
</evidence>
<sequence>MMEQSFLNADLIDIAPETASCETDFKIYGKRSRFCGRIRTLKVFQDNGLVRRMSETPSDGEVLVVDGGGSRFGALMGDRLAAKAMRNGWAGVIIHGVIRDSVEINQLDFGVKALGTNPRKSPTEYQGQTDVPVSFGEVIFTPGQYLYSDEDGILVCDNPIEGELPPIDY</sequence>
<evidence type="ECO:0000313" key="11">
    <source>
        <dbReference type="EMBL" id="MCF7529691.1"/>
    </source>
</evidence>
<organism evidence="11 12">
    <name type="scientific">Neisseria lisongii</name>
    <dbReference type="NCBI Taxonomy" id="2912188"/>
    <lineage>
        <taxon>Bacteria</taxon>
        <taxon>Pseudomonadati</taxon>
        <taxon>Pseudomonadota</taxon>
        <taxon>Betaproteobacteria</taxon>
        <taxon>Neisseriales</taxon>
        <taxon>Neisseriaceae</taxon>
        <taxon>Neisseria</taxon>
    </lineage>
</organism>
<reference evidence="11" key="1">
    <citation type="submission" date="2022-01" db="EMBL/GenBank/DDBJ databases">
        <title>Neisseria sp. ZJ104.</title>
        <authorList>
            <person name="Yang C."/>
        </authorList>
    </citation>
    <scope>NUCLEOTIDE SEQUENCE</scope>
    <source>
        <strain evidence="11">ZJ104</strain>
    </source>
</reference>
<keyword evidence="5 9" id="KW-0479">Metal-binding</keyword>
<evidence type="ECO:0000256" key="1">
    <source>
        <dbReference type="ARBA" id="ARBA00001342"/>
    </source>
</evidence>
<comment type="caution">
    <text evidence="11">The sequence shown here is derived from an EMBL/GenBank/DDBJ whole genome shotgun (WGS) entry which is preliminary data.</text>
</comment>
<dbReference type="CDD" id="cd16841">
    <property type="entry name" value="RraA_family"/>
    <property type="match status" value="1"/>
</dbReference>
<dbReference type="AlphaFoldDB" id="A0AAW5AJD1"/>
<dbReference type="EMBL" id="JAKKDL010000005">
    <property type="protein sequence ID" value="MCF7529691.1"/>
    <property type="molecule type" value="Genomic_DNA"/>
</dbReference>
<dbReference type="EC" id="4.1.3.17" evidence="10"/>
<dbReference type="Gene3D" id="3.50.30.40">
    <property type="entry name" value="Ribonuclease E inhibitor RraA/RraA-like"/>
    <property type="match status" value="1"/>
</dbReference>
<keyword evidence="9" id="KW-0460">Magnesium</keyword>
<dbReference type="PANTHER" id="PTHR33254">
    <property type="entry name" value="4-HYDROXY-4-METHYL-2-OXOGLUTARATE ALDOLASE 3-RELATED"/>
    <property type="match status" value="1"/>
</dbReference>
<feature type="binding site" evidence="9">
    <location>
        <position position="99"/>
    </location>
    <ligand>
        <name>substrate</name>
    </ligand>
</feature>
<keyword evidence="6 10" id="KW-0456">Lyase</keyword>
<name>A0AAW5AJD1_9NEIS</name>
<comment type="function">
    <text evidence="7 10">Catalyzes the aldol cleavage of 4-hydroxy-4-methyl-2-oxoglutarate (HMG) into 2 molecules of pyruvate. Also contains a secondary oxaloacetate (OAA) decarboxylase activity due to the common pyruvate enolate transition state formed following C-C bond cleavage in the retro-aldol and decarboxylation reactions.</text>
</comment>
<comment type="cofactor">
    <cofactor evidence="2 10">
        <name>a divalent metal cation</name>
        <dbReference type="ChEBI" id="CHEBI:60240"/>
    </cofactor>
</comment>
<comment type="catalytic activity">
    <reaction evidence="1 10">
        <text>4-hydroxy-4-methyl-2-oxoglutarate = 2 pyruvate</text>
        <dbReference type="Rhea" id="RHEA:22748"/>
        <dbReference type="ChEBI" id="CHEBI:15361"/>
        <dbReference type="ChEBI" id="CHEBI:58276"/>
        <dbReference type="EC" id="4.1.3.17"/>
    </reaction>
</comment>
<evidence type="ECO:0000256" key="3">
    <source>
        <dbReference type="ARBA" id="ARBA00008621"/>
    </source>
</evidence>
<comment type="cofactor">
    <cofactor evidence="9">
        <name>Mg(2+)</name>
        <dbReference type="ChEBI" id="CHEBI:18420"/>
    </cofactor>
</comment>
<evidence type="ECO:0000256" key="9">
    <source>
        <dbReference type="PIRSR" id="PIRSR605493-1"/>
    </source>
</evidence>
<evidence type="ECO:0000256" key="6">
    <source>
        <dbReference type="ARBA" id="ARBA00023239"/>
    </source>
</evidence>
<evidence type="ECO:0000256" key="7">
    <source>
        <dbReference type="ARBA" id="ARBA00025046"/>
    </source>
</evidence>
<dbReference type="NCBIfam" id="TIGR01935">
    <property type="entry name" value="NOT-MenG"/>
    <property type="match status" value="1"/>
</dbReference>
<dbReference type="InterPro" id="IPR005493">
    <property type="entry name" value="RraA/RraA-like"/>
</dbReference>
<feature type="binding site" evidence="9">
    <location>
        <begin position="77"/>
        <end position="80"/>
    </location>
    <ligand>
        <name>substrate</name>
    </ligand>
</feature>
<evidence type="ECO:0000256" key="8">
    <source>
        <dbReference type="ARBA" id="ARBA00047973"/>
    </source>
</evidence>
<evidence type="ECO:0000256" key="5">
    <source>
        <dbReference type="ARBA" id="ARBA00022723"/>
    </source>
</evidence>
<dbReference type="GO" id="GO:0051252">
    <property type="term" value="P:regulation of RNA metabolic process"/>
    <property type="evidence" value="ECO:0007669"/>
    <property type="project" value="InterPro"/>
</dbReference>
<comment type="similarity">
    <text evidence="3 10">Belongs to the class II aldolase/RraA-like family.</text>
</comment>
<dbReference type="InterPro" id="IPR010203">
    <property type="entry name" value="RraA"/>
</dbReference>
<dbReference type="RefSeq" id="WP_237092712.1">
    <property type="nucleotide sequence ID" value="NZ_JAKKDL010000005.1"/>
</dbReference>
<dbReference type="GO" id="GO:0047443">
    <property type="term" value="F:4-hydroxy-4-methyl-2-oxoglutarate aldolase activity"/>
    <property type="evidence" value="ECO:0007669"/>
    <property type="project" value="UniProtKB-EC"/>
</dbReference>
<dbReference type="SUPFAM" id="SSF89562">
    <property type="entry name" value="RraA-like"/>
    <property type="match status" value="1"/>
</dbReference>
<accession>A0AAW5AJD1</accession>
<comment type="catalytic activity">
    <reaction evidence="8 10">
        <text>oxaloacetate + H(+) = pyruvate + CO2</text>
        <dbReference type="Rhea" id="RHEA:15641"/>
        <dbReference type="ChEBI" id="CHEBI:15361"/>
        <dbReference type="ChEBI" id="CHEBI:15378"/>
        <dbReference type="ChEBI" id="CHEBI:16452"/>
        <dbReference type="ChEBI" id="CHEBI:16526"/>
        <dbReference type="EC" id="4.1.1.112"/>
    </reaction>
</comment>
<evidence type="ECO:0000256" key="2">
    <source>
        <dbReference type="ARBA" id="ARBA00001968"/>
    </source>
</evidence>
<protein>
    <recommendedName>
        <fullName evidence="10">4-hydroxy-4-methyl-2-oxoglutarate aldolase</fullName>
        <shortName evidence="10">HMG aldolase</shortName>
        <ecNumber evidence="10">4.1.1.112</ecNumber>
        <ecNumber evidence="10">4.1.3.17</ecNumber>
    </recommendedName>
    <alternativeName>
        <fullName evidence="10">Oxaloacetate decarboxylase</fullName>
    </alternativeName>
</protein>
<evidence type="ECO:0000256" key="10">
    <source>
        <dbReference type="RuleBase" id="RU004338"/>
    </source>
</evidence>
<comment type="subunit">
    <text evidence="4 10">Homotrimer.</text>
</comment>
<feature type="binding site" evidence="9">
    <location>
        <position position="100"/>
    </location>
    <ligand>
        <name>Mg(2+)</name>
        <dbReference type="ChEBI" id="CHEBI:18420"/>
    </ligand>
</feature>
<dbReference type="Proteomes" id="UP001201397">
    <property type="component" value="Unassembled WGS sequence"/>
</dbReference>
<dbReference type="EC" id="4.1.1.112" evidence="10"/>
<dbReference type="InterPro" id="IPR036704">
    <property type="entry name" value="RraA/RraA-like_sf"/>
</dbReference>
<dbReference type="GO" id="GO:0008428">
    <property type="term" value="F:ribonuclease inhibitor activity"/>
    <property type="evidence" value="ECO:0007669"/>
    <property type="project" value="InterPro"/>
</dbReference>